<dbReference type="GO" id="GO:0005829">
    <property type="term" value="C:cytosol"/>
    <property type="evidence" value="ECO:0007669"/>
    <property type="project" value="TreeGrafter"/>
</dbReference>
<evidence type="ECO:0000259" key="2">
    <source>
        <dbReference type="Pfam" id="PF01523"/>
    </source>
</evidence>
<dbReference type="InterPro" id="IPR045569">
    <property type="entry name" value="Metalloprtase-TldD/E_C"/>
</dbReference>
<evidence type="ECO:0000313" key="4">
    <source>
        <dbReference type="EMBL" id="GAL95168.1"/>
    </source>
</evidence>
<dbReference type="InterPro" id="IPR002510">
    <property type="entry name" value="Metalloprtase-TldD/E_N"/>
</dbReference>
<comment type="similarity">
    <text evidence="1">Belongs to the peptidase U62 family.</text>
</comment>
<evidence type="ECO:0000259" key="3">
    <source>
        <dbReference type="Pfam" id="PF19289"/>
    </source>
</evidence>
<dbReference type="Pfam" id="PF19289">
    <property type="entry name" value="PmbA_TldD_3rd"/>
    <property type="match status" value="1"/>
</dbReference>
<dbReference type="EMBL" id="BBPA01000068">
    <property type="protein sequence ID" value="GAL95168.1"/>
    <property type="molecule type" value="Genomic_DNA"/>
</dbReference>
<dbReference type="Proteomes" id="UP000030321">
    <property type="component" value="Unassembled WGS sequence"/>
</dbReference>
<gene>
    <name evidence="4" type="ORF">N44_04023</name>
</gene>
<protein>
    <submittedName>
        <fullName evidence="4">TldE protein, part of TldE/TldD proteolytic complex</fullName>
    </submittedName>
</protein>
<evidence type="ECO:0000313" key="5">
    <source>
        <dbReference type="Proteomes" id="UP000030321"/>
    </source>
</evidence>
<reference evidence="5" key="1">
    <citation type="journal article" date="2015" name="Genome">
        <title>Whole Genome Sequence of the Non-Microcystin-Producing Microcystis aeruginosa Strain NIES-44.</title>
        <authorList>
            <person name="Okano K."/>
            <person name="Miyata N."/>
            <person name="Ozaki Y."/>
        </authorList>
    </citation>
    <scope>NUCLEOTIDE SEQUENCE [LARGE SCALE GENOMIC DNA]</scope>
    <source>
        <strain evidence="5">NIES-44</strain>
    </source>
</reference>
<organism evidence="4 5">
    <name type="scientific">Microcystis aeruginosa NIES-44</name>
    <dbReference type="NCBI Taxonomy" id="449439"/>
    <lineage>
        <taxon>Bacteria</taxon>
        <taxon>Bacillati</taxon>
        <taxon>Cyanobacteriota</taxon>
        <taxon>Cyanophyceae</taxon>
        <taxon>Oscillatoriophycideae</taxon>
        <taxon>Chroococcales</taxon>
        <taxon>Microcystaceae</taxon>
        <taxon>Microcystis</taxon>
    </lineage>
</organism>
<dbReference type="RefSeq" id="WP_045361421.1">
    <property type="nucleotide sequence ID" value="NZ_BBPA01000068.1"/>
</dbReference>
<dbReference type="Gene3D" id="3.30.2290.10">
    <property type="entry name" value="PmbA/TldD superfamily"/>
    <property type="match status" value="1"/>
</dbReference>
<evidence type="ECO:0000256" key="1">
    <source>
        <dbReference type="ARBA" id="ARBA00005836"/>
    </source>
</evidence>
<dbReference type="SUPFAM" id="SSF111283">
    <property type="entry name" value="Putative modulator of DNA gyrase, PmbA/TldD"/>
    <property type="match status" value="1"/>
</dbReference>
<feature type="domain" description="Metalloprotease TldD/E N-terminal" evidence="2">
    <location>
        <begin position="20"/>
        <end position="64"/>
    </location>
</feature>
<name>A0A0A1W073_MICAE</name>
<sequence length="427" mass="46877">MTIDPQQLIELALKSGAVAAEVYQSSSLSHPVFFEANRLKQLESSESVGTALRLWREGCPGLAVGYGDVEPEILVETALNLSYLNDPEEIEFSAPRQAIYDPIGQDVAVESLIEMGNQMIGQIRQVYPEVICSGEWECEREITRLVNSQGLYCQYTDTALSYYLGIEWVRGEDFLAVYDGEYTRSTPHPETVIKQLLQRLQWAANNVDSPTGKLPILLTANAVTLLWGTVAMALNGKQILEKSSPWSDKIGQLVMSEKLTLSQQPDREPYSCPFDDEGTPTKFLSLIEGGRVKEFYSDRTTARLLKTTPTGNGFRPGLGVYPQPDLVNLIVAPGEGTLEDLISQIDEGLVIDQILGHGADISGDFSVNIDLGYRIEKGKITGRVKDTMVTGNVYTALQNLIALGADNQWNGSCYTPSLIVDSLSVVG</sequence>
<accession>A0A0A1W073</accession>
<feature type="domain" description="Metalloprotease TldD/E C-terminal" evidence="3">
    <location>
        <begin position="211"/>
        <end position="427"/>
    </location>
</feature>
<dbReference type="InterPro" id="IPR047657">
    <property type="entry name" value="PmbA"/>
</dbReference>
<dbReference type="Pfam" id="PF01523">
    <property type="entry name" value="PmbA_TldD_1st"/>
    <property type="match status" value="1"/>
</dbReference>
<comment type="caution">
    <text evidence="4">The sequence shown here is derived from an EMBL/GenBank/DDBJ whole genome shotgun (WGS) entry which is preliminary data.</text>
</comment>
<dbReference type="InterPro" id="IPR035068">
    <property type="entry name" value="TldD/PmbA_N"/>
</dbReference>
<dbReference type="GO" id="GO:0006508">
    <property type="term" value="P:proteolysis"/>
    <property type="evidence" value="ECO:0007669"/>
    <property type="project" value="InterPro"/>
</dbReference>
<dbReference type="PANTHER" id="PTHR43421:SF1">
    <property type="entry name" value="METALLOPROTEASE PMBA"/>
    <property type="match status" value="1"/>
</dbReference>
<proteinExistence type="inferred from homology"/>
<dbReference type="PANTHER" id="PTHR43421">
    <property type="entry name" value="METALLOPROTEASE PMBA"/>
    <property type="match status" value="1"/>
</dbReference>
<dbReference type="AlphaFoldDB" id="A0A0A1W073"/>
<dbReference type="GO" id="GO:0008237">
    <property type="term" value="F:metallopeptidase activity"/>
    <property type="evidence" value="ECO:0007669"/>
    <property type="project" value="InterPro"/>
</dbReference>
<dbReference type="InterPro" id="IPR036059">
    <property type="entry name" value="TldD/PmbA_sf"/>
</dbReference>